<dbReference type="EMBL" id="LGAV01000002">
    <property type="protein sequence ID" value="KOS15237.1"/>
    <property type="molecule type" value="Genomic_DNA"/>
</dbReference>
<dbReference type="Proteomes" id="UP000037751">
    <property type="component" value="Unassembled WGS sequence"/>
</dbReference>
<comment type="subcellular location">
    <subcellularLocation>
        <location evidence="1 7">Endoplasmic reticulum membrane</location>
        <topology evidence="1 7">Multi-pass membrane protein</topology>
    </subcellularLocation>
</comment>
<keyword evidence="3 7" id="KW-0812">Transmembrane</keyword>
<evidence type="ECO:0000313" key="8">
    <source>
        <dbReference type="EMBL" id="KOS15237.1"/>
    </source>
</evidence>
<dbReference type="SUPFAM" id="SSF144091">
    <property type="entry name" value="Rhomboid-like"/>
    <property type="match status" value="1"/>
</dbReference>
<dbReference type="GO" id="GO:0005789">
    <property type="term" value="C:endoplasmic reticulum membrane"/>
    <property type="evidence" value="ECO:0007669"/>
    <property type="project" value="UniProtKB-SubCell"/>
</dbReference>
<dbReference type="VEuPathDB" id="FungiDB:Malapachy_2121"/>
<dbReference type="OrthoDB" id="1716531at2759"/>
<dbReference type="GO" id="GO:0006950">
    <property type="term" value="P:response to stress"/>
    <property type="evidence" value="ECO:0007669"/>
    <property type="project" value="UniProtKB-ARBA"/>
</dbReference>
<keyword evidence="9" id="KW-1185">Reference proteome</keyword>
<evidence type="ECO:0000256" key="3">
    <source>
        <dbReference type="ARBA" id="ARBA00022692"/>
    </source>
</evidence>
<keyword evidence="6 7" id="KW-0472">Membrane</keyword>
<dbReference type="Pfam" id="PF04511">
    <property type="entry name" value="DER1"/>
    <property type="match status" value="1"/>
</dbReference>
<dbReference type="InterPro" id="IPR035952">
    <property type="entry name" value="Rhomboid-like_sf"/>
</dbReference>
<evidence type="ECO:0000256" key="7">
    <source>
        <dbReference type="RuleBase" id="RU363059"/>
    </source>
</evidence>
<dbReference type="AlphaFoldDB" id="A0A0M8MRB7"/>
<dbReference type="PANTHER" id="PTHR11009">
    <property type="entry name" value="DER1-LIKE PROTEIN, DERLIN"/>
    <property type="match status" value="1"/>
</dbReference>
<evidence type="ECO:0000256" key="2">
    <source>
        <dbReference type="ARBA" id="ARBA00008917"/>
    </source>
</evidence>
<keyword evidence="5 7" id="KW-1133">Transmembrane helix</keyword>
<gene>
    <name evidence="8" type="ORF">Malapachy_2121</name>
</gene>
<dbReference type="InterPro" id="IPR007599">
    <property type="entry name" value="DER1"/>
</dbReference>
<dbReference type="GeneID" id="28728488"/>
<feature type="transmembrane region" description="Helical" evidence="7">
    <location>
        <begin position="91"/>
        <end position="114"/>
    </location>
</feature>
<protein>
    <recommendedName>
        <fullName evidence="7">Derlin</fullName>
    </recommendedName>
</protein>
<name>A0A0M8MRB7_9BASI</name>
<comment type="similarity">
    <text evidence="2 7">Belongs to the derlin family.</text>
</comment>
<organism evidence="8 9">
    <name type="scientific">Malassezia pachydermatis</name>
    <dbReference type="NCBI Taxonomy" id="77020"/>
    <lineage>
        <taxon>Eukaryota</taxon>
        <taxon>Fungi</taxon>
        <taxon>Dikarya</taxon>
        <taxon>Basidiomycota</taxon>
        <taxon>Ustilaginomycotina</taxon>
        <taxon>Malasseziomycetes</taxon>
        <taxon>Malasseziales</taxon>
        <taxon>Malasseziaceae</taxon>
        <taxon>Malassezia</taxon>
    </lineage>
</organism>
<evidence type="ECO:0000256" key="6">
    <source>
        <dbReference type="ARBA" id="ARBA00023136"/>
    </source>
</evidence>
<reference evidence="8 9" key="1">
    <citation type="submission" date="2015-07" db="EMBL/GenBank/DDBJ databases">
        <title>Draft Genome Sequence of Malassezia furfur CBS1878 and Malassezia pachydermatis CBS1879.</title>
        <authorList>
            <person name="Triana S."/>
            <person name="Ohm R."/>
            <person name="Gonzalez A."/>
            <person name="DeCock H."/>
            <person name="Restrepo S."/>
            <person name="Celis A."/>
        </authorList>
    </citation>
    <scope>NUCLEOTIDE SEQUENCE [LARGE SCALE GENOMIC DNA]</scope>
    <source>
        <strain evidence="8 9">CBS 1879</strain>
    </source>
</reference>
<proteinExistence type="inferred from homology"/>
<dbReference type="STRING" id="77020.A0A0M8MRB7"/>
<evidence type="ECO:0000256" key="4">
    <source>
        <dbReference type="ARBA" id="ARBA00022824"/>
    </source>
</evidence>
<evidence type="ECO:0000313" key="9">
    <source>
        <dbReference type="Proteomes" id="UP000037751"/>
    </source>
</evidence>
<dbReference type="RefSeq" id="XP_017992869.1">
    <property type="nucleotide sequence ID" value="XM_018136613.1"/>
</dbReference>
<keyword evidence="4 7" id="KW-0256">Endoplasmic reticulum</keyword>
<feature type="transmembrane region" description="Helical" evidence="7">
    <location>
        <begin position="47"/>
        <end position="71"/>
    </location>
</feature>
<evidence type="ECO:0000256" key="5">
    <source>
        <dbReference type="ARBA" id="ARBA00022989"/>
    </source>
</evidence>
<comment type="function">
    <text evidence="7">May be involved in the degradation of misfolded endoplasmic reticulum (ER) luminal proteins.</text>
</comment>
<evidence type="ECO:0000256" key="1">
    <source>
        <dbReference type="ARBA" id="ARBA00004477"/>
    </source>
</evidence>
<feature type="transmembrane region" description="Helical" evidence="7">
    <location>
        <begin position="135"/>
        <end position="158"/>
    </location>
</feature>
<comment type="caution">
    <text evidence="8">The sequence shown here is derived from an EMBL/GenBank/DDBJ whole genome shotgun (WGS) entry which is preliminary data.</text>
</comment>
<sequence>MDLDTLPPFSTLWLVGGVTLAALESWGIISPYYMFYSPQFVFKRRQYWRLITSFMYFGPLNLNLLFNLFYYVRFAFMLESQTFGSTRRAEYAWLLLCASLATLLIGSACSIRFLSEPLYWLLMYVWSRKNRHLRVGFFGLIVISAAYLPILELFLGYFNGSFGDGRQVLGLVLGHIYYVATELWPREYEGMGQNWLQPPQVWYVCIDLTRHRLSLFGTRAN</sequence>
<accession>A0A0M8MRB7</accession>
<feature type="transmembrane region" description="Helical" evidence="7">
    <location>
        <begin position="12"/>
        <end position="35"/>
    </location>
</feature>